<evidence type="ECO:0000313" key="6">
    <source>
        <dbReference type="Proteomes" id="UP000766336"/>
    </source>
</evidence>
<accession>A0ABS5QE67</accession>
<organism evidence="5 6">
    <name type="scientific">Roseococcus pinisoli</name>
    <dbReference type="NCBI Taxonomy" id="2835040"/>
    <lineage>
        <taxon>Bacteria</taxon>
        <taxon>Pseudomonadati</taxon>
        <taxon>Pseudomonadota</taxon>
        <taxon>Alphaproteobacteria</taxon>
        <taxon>Acetobacterales</taxon>
        <taxon>Roseomonadaceae</taxon>
        <taxon>Roseococcus</taxon>
    </lineage>
</organism>
<keyword evidence="6" id="KW-1185">Reference proteome</keyword>
<name>A0ABS5QE67_9PROT</name>
<evidence type="ECO:0000256" key="1">
    <source>
        <dbReference type="ARBA" id="ARBA00023015"/>
    </source>
</evidence>
<protein>
    <submittedName>
        <fullName evidence="5">GntR family transcriptional regulator</fullName>
    </submittedName>
</protein>
<dbReference type="InterPro" id="IPR011711">
    <property type="entry name" value="GntR_C"/>
</dbReference>
<dbReference type="PANTHER" id="PTHR43537">
    <property type="entry name" value="TRANSCRIPTIONAL REGULATOR, GNTR FAMILY"/>
    <property type="match status" value="1"/>
</dbReference>
<dbReference type="Proteomes" id="UP000766336">
    <property type="component" value="Unassembled WGS sequence"/>
</dbReference>
<dbReference type="Gene3D" id="1.20.120.530">
    <property type="entry name" value="GntR ligand-binding domain-like"/>
    <property type="match status" value="1"/>
</dbReference>
<dbReference type="InterPro" id="IPR008920">
    <property type="entry name" value="TF_FadR/GntR_C"/>
</dbReference>
<proteinExistence type="predicted"/>
<keyword evidence="3" id="KW-0804">Transcription</keyword>
<dbReference type="EMBL" id="JAHCDA010000002">
    <property type="protein sequence ID" value="MBS7811992.1"/>
    <property type="molecule type" value="Genomic_DNA"/>
</dbReference>
<dbReference type="PANTHER" id="PTHR43537:SF39">
    <property type="entry name" value="HTH-TYPE TRANSCRIPTIONAL REGULATOR MCBR"/>
    <property type="match status" value="1"/>
</dbReference>
<dbReference type="SMART" id="SM00345">
    <property type="entry name" value="HTH_GNTR"/>
    <property type="match status" value="1"/>
</dbReference>
<dbReference type="InterPro" id="IPR036388">
    <property type="entry name" value="WH-like_DNA-bd_sf"/>
</dbReference>
<comment type="caution">
    <text evidence="5">The sequence shown here is derived from an EMBL/GenBank/DDBJ whole genome shotgun (WGS) entry which is preliminary data.</text>
</comment>
<reference evidence="5 6" key="1">
    <citation type="submission" date="2021-05" db="EMBL/GenBank/DDBJ databases">
        <title>Roseococcus sp. XZZS9, whole genome shotgun sequencing project.</title>
        <authorList>
            <person name="Zhao G."/>
            <person name="Shen L."/>
        </authorList>
    </citation>
    <scope>NUCLEOTIDE SEQUENCE [LARGE SCALE GENOMIC DNA]</scope>
    <source>
        <strain evidence="5 6">XZZS9</strain>
    </source>
</reference>
<dbReference type="InterPro" id="IPR036390">
    <property type="entry name" value="WH_DNA-bd_sf"/>
</dbReference>
<dbReference type="InterPro" id="IPR000524">
    <property type="entry name" value="Tscrpt_reg_HTH_GntR"/>
</dbReference>
<dbReference type="Pfam" id="PF00392">
    <property type="entry name" value="GntR"/>
    <property type="match status" value="1"/>
</dbReference>
<dbReference type="SUPFAM" id="SSF48008">
    <property type="entry name" value="GntR ligand-binding domain-like"/>
    <property type="match status" value="1"/>
</dbReference>
<gene>
    <name evidence="5" type="ORF">KHU32_13660</name>
</gene>
<keyword evidence="1" id="KW-0805">Transcription regulation</keyword>
<dbReference type="RefSeq" id="WP_213670630.1">
    <property type="nucleotide sequence ID" value="NZ_JAHCDA010000002.1"/>
</dbReference>
<evidence type="ECO:0000313" key="5">
    <source>
        <dbReference type="EMBL" id="MBS7811992.1"/>
    </source>
</evidence>
<dbReference type="Pfam" id="PF07729">
    <property type="entry name" value="FCD"/>
    <property type="match status" value="1"/>
</dbReference>
<keyword evidence="2" id="KW-0238">DNA-binding</keyword>
<dbReference type="Gene3D" id="1.10.10.10">
    <property type="entry name" value="Winged helix-like DNA-binding domain superfamily/Winged helix DNA-binding domain"/>
    <property type="match status" value="1"/>
</dbReference>
<dbReference type="SMART" id="SM00895">
    <property type="entry name" value="FCD"/>
    <property type="match status" value="1"/>
</dbReference>
<evidence type="ECO:0000256" key="2">
    <source>
        <dbReference type="ARBA" id="ARBA00023125"/>
    </source>
</evidence>
<feature type="domain" description="HTH gntR-type" evidence="4">
    <location>
        <begin position="10"/>
        <end position="77"/>
    </location>
</feature>
<sequence>MSSTQKPSPPTKGDTAYDRIAALLTSGHVGPGERLSLRDLAERLGTSTMPIRAAVSRLAEDGALEVSPNRAVRVPVMSRARFEELADLRQEMEGLAAERAALAATKADLSAIAKIERAFAAMVASREPDGAKAVALNRDLHFAIYAAARMPLLEGAIERLWLLAGPVLNLDMRGDPRRLAHTPAPRYHAAALAALRRRDGAAARAAIAGDIADAAAFILARGVLRED</sequence>
<dbReference type="PROSITE" id="PS50949">
    <property type="entry name" value="HTH_GNTR"/>
    <property type="match status" value="1"/>
</dbReference>
<dbReference type="SUPFAM" id="SSF46785">
    <property type="entry name" value="Winged helix' DNA-binding domain"/>
    <property type="match status" value="1"/>
</dbReference>
<evidence type="ECO:0000259" key="4">
    <source>
        <dbReference type="PROSITE" id="PS50949"/>
    </source>
</evidence>
<evidence type="ECO:0000256" key="3">
    <source>
        <dbReference type="ARBA" id="ARBA00023163"/>
    </source>
</evidence>